<evidence type="ECO:0000313" key="4">
    <source>
        <dbReference type="WBParaSite" id="HPBE_0002215301-mRNA-1"/>
    </source>
</evidence>
<feature type="region of interest" description="Disordered" evidence="1">
    <location>
        <begin position="105"/>
        <end position="139"/>
    </location>
</feature>
<sequence>MHTTATSQSTSTTCELKIKTSLFVCAASVVPKSSHAVVQSLRRRHFRIATLLNSSSAPPSSPSPKPTPQVGSSSSTTVAVRCGVCGEHSIVGRHMWTLNAGVSTRVRVDSGGGDDEMRRSDAALFSSGAPRGSSSQQQQ</sequence>
<evidence type="ECO:0000256" key="1">
    <source>
        <dbReference type="SAM" id="MobiDB-lite"/>
    </source>
</evidence>
<evidence type="ECO:0000313" key="3">
    <source>
        <dbReference type="Proteomes" id="UP000050761"/>
    </source>
</evidence>
<dbReference type="Proteomes" id="UP000050761">
    <property type="component" value="Unassembled WGS sequence"/>
</dbReference>
<proteinExistence type="predicted"/>
<accession>A0A3P8G6V3</accession>
<name>A0A183GHT8_HELPZ</name>
<reference evidence="4" key="2">
    <citation type="submission" date="2019-09" db="UniProtKB">
        <authorList>
            <consortium name="WormBaseParasite"/>
        </authorList>
    </citation>
    <scope>IDENTIFICATION</scope>
</reference>
<dbReference type="EMBL" id="UZAH01033706">
    <property type="protein sequence ID" value="VDP30759.1"/>
    <property type="molecule type" value="Genomic_DNA"/>
</dbReference>
<keyword evidence="3" id="KW-1185">Reference proteome</keyword>
<dbReference type="WBParaSite" id="HPBE_0002215301-mRNA-1">
    <property type="protein sequence ID" value="HPBE_0002215301-mRNA-1"/>
    <property type="gene ID" value="HPBE_0002215301"/>
</dbReference>
<protein>
    <submittedName>
        <fullName evidence="4">DNL-type domain-containing protein</fullName>
    </submittedName>
</protein>
<organism evidence="3 4">
    <name type="scientific">Heligmosomoides polygyrus</name>
    <name type="common">Parasitic roundworm</name>
    <dbReference type="NCBI Taxonomy" id="6339"/>
    <lineage>
        <taxon>Eukaryota</taxon>
        <taxon>Metazoa</taxon>
        <taxon>Ecdysozoa</taxon>
        <taxon>Nematoda</taxon>
        <taxon>Chromadorea</taxon>
        <taxon>Rhabditida</taxon>
        <taxon>Rhabditina</taxon>
        <taxon>Rhabditomorpha</taxon>
        <taxon>Strongyloidea</taxon>
        <taxon>Heligmosomidae</taxon>
        <taxon>Heligmosomoides</taxon>
    </lineage>
</organism>
<evidence type="ECO:0000313" key="2">
    <source>
        <dbReference type="EMBL" id="VDP30759.1"/>
    </source>
</evidence>
<feature type="region of interest" description="Disordered" evidence="1">
    <location>
        <begin position="52"/>
        <end position="76"/>
    </location>
</feature>
<dbReference type="AlphaFoldDB" id="A0A183GHT8"/>
<reference evidence="2 3" key="1">
    <citation type="submission" date="2018-11" db="EMBL/GenBank/DDBJ databases">
        <authorList>
            <consortium name="Pathogen Informatics"/>
        </authorList>
    </citation>
    <scope>NUCLEOTIDE SEQUENCE [LARGE SCALE GENOMIC DNA]</scope>
</reference>
<gene>
    <name evidence="2" type="ORF">HPBE_LOCUS22152</name>
</gene>
<accession>A0A183GHT8</accession>